<protein>
    <submittedName>
        <fullName evidence="4">TetR/AcrR family transcriptional regulator</fullName>
    </submittedName>
</protein>
<dbReference type="PANTHER" id="PTHR43479:SF7">
    <property type="entry name" value="TETR-FAMILY TRANSCRIPTIONAL REGULATOR"/>
    <property type="match status" value="1"/>
</dbReference>
<proteinExistence type="predicted"/>
<dbReference type="PROSITE" id="PS50977">
    <property type="entry name" value="HTH_TETR_2"/>
    <property type="match status" value="1"/>
</dbReference>
<evidence type="ECO:0000313" key="5">
    <source>
        <dbReference type="Proteomes" id="UP001143347"/>
    </source>
</evidence>
<sequence length="191" mass="20810">MRGQVTVDSTVDRRVRRSRAALFDAAVRVVSERGTTAVSLTELAETADLSRQAVYSHFTDRDALIVAAGVDLIEREVFPQLIDCDDQDWRAMTLLATCHLARYWQFYRAVGTGPCAYPAKQAVLAAVAALRDRPGGHLALASGDDATFVVGGCFSVFTQWLDESDDPLDPEAMADRLLAMADRLLGGMLSD</sequence>
<dbReference type="GO" id="GO:0003677">
    <property type="term" value="F:DNA binding"/>
    <property type="evidence" value="ECO:0007669"/>
    <property type="project" value="UniProtKB-UniRule"/>
</dbReference>
<dbReference type="EMBL" id="JAPKFM010000026">
    <property type="protein sequence ID" value="MCX2966397.1"/>
    <property type="molecule type" value="Genomic_DNA"/>
</dbReference>
<evidence type="ECO:0000313" key="4">
    <source>
        <dbReference type="EMBL" id="MCX2966397.1"/>
    </source>
</evidence>
<keyword evidence="1 2" id="KW-0238">DNA-binding</keyword>
<comment type="caution">
    <text evidence="4">The sequence shown here is derived from an EMBL/GenBank/DDBJ whole genome shotgun (WGS) entry which is preliminary data.</text>
</comment>
<evidence type="ECO:0000256" key="2">
    <source>
        <dbReference type="PROSITE-ProRule" id="PRU00335"/>
    </source>
</evidence>
<accession>A0A9X3DA32</accession>
<evidence type="ECO:0000259" key="3">
    <source>
        <dbReference type="PROSITE" id="PS50977"/>
    </source>
</evidence>
<reference evidence="4" key="1">
    <citation type="submission" date="2022-10" db="EMBL/GenBank/DDBJ databases">
        <title>WGS of marine actinomycetes from Thailand.</title>
        <authorList>
            <person name="Thawai C."/>
        </authorList>
    </citation>
    <scope>NUCLEOTIDE SEQUENCE</scope>
    <source>
        <strain evidence="4">SW21</strain>
    </source>
</reference>
<keyword evidence="5" id="KW-1185">Reference proteome</keyword>
<dbReference type="RefSeq" id="WP_266063302.1">
    <property type="nucleotide sequence ID" value="NZ_JAPKFM010000026.1"/>
</dbReference>
<name>A0A9X3DA32_9ACTN</name>
<dbReference type="Gene3D" id="1.10.357.10">
    <property type="entry name" value="Tetracycline Repressor, domain 2"/>
    <property type="match status" value="1"/>
</dbReference>
<dbReference type="PRINTS" id="PR00455">
    <property type="entry name" value="HTHTETR"/>
</dbReference>
<dbReference type="Pfam" id="PF00440">
    <property type="entry name" value="TetR_N"/>
    <property type="match status" value="1"/>
</dbReference>
<organism evidence="4 5">
    <name type="scientific">Gordonia aquimaris</name>
    <dbReference type="NCBI Taxonomy" id="2984863"/>
    <lineage>
        <taxon>Bacteria</taxon>
        <taxon>Bacillati</taxon>
        <taxon>Actinomycetota</taxon>
        <taxon>Actinomycetes</taxon>
        <taxon>Mycobacteriales</taxon>
        <taxon>Gordoniaceae</taxon>
        <taxon>Gordonia</taxon>
    </lineage>
</organism>
<feature type="DNA-binding region" description="H-T-H motif" evidence="2">
    <location>
        <begin position="39"/>
        <end position="58"/>
    </location>
</feature>
<evidence type="ECO:0000256" key="1">
    <source>
        <dbReference type="ARBA" id="ARBA00023125"/>
    </source>
</evidence>
<dbReference type="InterPro" id="IPR009057">
    <property type="entry name" value="Homeodomain-like_sf"/>
</dbReference>
<dbReference type="Proteomes" id="UP001143347">
    <property type="component" value="Unassembled WGS sequence"/>
</dbReference>
<dbReference type="PANTHER" id="PTHR43479">
    <property type="entry name" value="ACREF/ENVCD OPERON REPRESSOR-RELATED"/>
    <property type="match status" value="1"/>
</dbReference>
<dbReference type="SUPFAM" id="SSF46689">
    <property type="entry name" value="Homeodomain-like"/>
    <property type="match status" value="1"/>
</dbReference>
<dbReference type="InterPro" id="IPR050624">
    <property type="entry name" value="HTH-type_Tx_Regulator"/>
</dbReference>
<dbReference type="AlphaFoldDB" id="A0A9X3DA32"/>
<dbReference type="InterPro" id="IPR001647">
    <property type="entry name" value="HTH_TetR"/>
</dbReference>
<feature type="domain" description="HTH tetR-type" evidence="3">
    <location>
        <begin position="16"/>
        <end position="76"/>
    </location>
</feature>
<gene>
    <name evidence="4" type="ORF">OSB52_20140</name>
</gene>